<dbReference type="Pfam" id="PF13560">
    <property type="entry name" value="HTH_31"/>
    <property type="match status" value="1"/>
</dbReference>
<sequence>MSRRRLDPAAQRRGQVLASRLTQARHASGRSAEAVARSAGISVETVRSIERGRTSTPEFFTVAALAPSWGCHSTSYMSSFTDPPGVIRKHPTTLVRQSELMF</sequence>
<dbReference type="SUPFAM" id="SSF47413">
    <property type="entry name" value="lambda repressor-like DNA-binding domains"/>
    <property type="match status" value="1"/>
</dbReference>
<dbReference type="EMBL" id="JAXCEI010000009">
    <property type="protein sequence ID" value="MFA1541651.1"/>
    <property type="molecule type" value="Genomic_DNA"/>
</dbReference>
<dbReference type="RefSeq" id="WP_371951842.1">
    <property type="nucleotide sequence ID" value="NZ_JAXCEI010000009.1"/>
</dbReference>
<dbReference type="InterPro" id="IPR010982">
    <property type="entry name" value="Lambda_DNA-bd_dom_sf"/>
</dbReference>
<dbReference type="InterPro" id="IPR001387">
    <property type="entry name" value="Cro/C1-type_HTH"/>
</dbReference>
<keyword evidence="3" id="KW-1185">Reference proteome</keyword>
<gene>
    <name evidence="2" type="ORF">SM611_22205</name>
</gene>
<evidence type="ECO:0000313" key="3">
    <source>
        <dbReference type="Proteomes" id="UP001569963"/>
    </source>
</evidence>
<name>A0ABV4QG45_9ACTN</name>
<dbReference type="Gene3D" id="1.10.260.40">
    <property type="entry name" value="lambda repressor-like DNA-binding domains"/>
    <property type="match status" value="1"/>
</dbReference>
<dbReference type="Proteomes" id="UP001569963">
    <property type="component" value="Unassembled WGS sequence"/>
</dbReference>
<accession>A0ABV4QG45</accession>
<dbReference type="PROSITE" id="PS50943">
    <property type="entry name" value="HTH_CROC1"/>
    <property type="match status" value="1"/>
</dbReference>
<evidence type="ECO:0000259" key="1">
    <source>
        <dbReference type="PROSITE" id="PS50943"/>
    </source>
</evidence>
<dbReference type="CDD" id="cd00093">
    <property type="entry name" value="HTH_XRE"/>
    <property type="match status" value="1"/>
</dbReference>
<protein>
    <submittedName>
        <fullName evidence="2">Helix-turn-helix transcriptional regulator</fullName>
    </submittedName>
</protein>
<comment type="caution">
    <text evidence="2">The sequence shown here is derived from an EMBL/GenBank/DDBJ whole genome shotgun (WGS) entry which is preliminary data.</text>
</comment>
<organism evidence="2 3">
    <name type="scientific">Actinomadura monticuli</name>
    <dbReference type="NCBI Taxonomy" id="3097367"/>
    <lineage>
        <taxon>Bacteria</taxon>
        <taxon>Bacillati</taxon>
        <taxon>Actinomycetota</taxon>
        <taxon>Actinomycetes</taxon>
        <taxon>Streptosporangiales</taxon>
        <taxon>Thermomonosporaceae</taxon>
        <taxon>Actinomadura</taxon>
    </lineage>
</organism>
<feature type="domain" description="HTH cro/C1-type" evidence="1">
    <location>
        <begin position="21"/>
        <end position="66"/>
    </location>
</feature>
<evidence type="ECO:0000313" key="2">
    <source>
        <dbReference type="EMBL" id="MFA1541651.1"/>
    </source>
</evidence>
<reference evidence="2 3" key="1">
    <citation type="submission" date="2023-11" db="EMBL/GenBank/DDBJ databases">
        <title>Actinomadura monticuli sp. nov., isolated from volcanic ash.</title>
        <authorList>
            <person name="Lee S.D."/>
            <person name="Yang H."/>
            <person name="Kim I.S."/>
        </authorList>
    </citation>
    <scope>NUCLEOTIDE SEQUENCE [LARGE SCALE GENOMIC DNA]</scope>
    <source>
        <strain evidence="2 3">DLS-62</strain>
    </source>
</reference>
<proteinExistence type="predicted"/>